<evidence type="ECO:0000313" key="3">
    <source>
        <dbReference type="Proteomes" id="UP001164746"/>
    </source>
</evidence>
<dbReference type="Proteomes" id="UP001164746">
    <property type="component" value="Chromosome 14"/>
</dbReference>
<name>A0ABY7FXZ4_MYAAR</name>
<dbReference type="SUPFAM" id="SSF53822">
    <property type="entry name" value="Periplasmic binding protein-like I"/>
    <property type="match status" value="1"/>
</dbReference>
<gene>
    <name evidence="2" type="ORF">MAR_012226</name>
</gene>
<dbReference type="EMBL" id="CP111025">
    <property type="protein sequence ID" value="WAR26522.1"/>
    <property type="molecule type" value="Genomic_DNA"/>
</dbReference>
<dbReference type="Gene3D" id="3.40.50.2300">
    <property type="match status" value="2"/>
</dbReference>
<accession>A0ABY7FXZ4</accession>
<sequence>MEGDVRGWGWGGGGGAGFDVIDTCGLSRKSLSAALHVLDGPVLGTASCGAVDVCNIGIIGPSESESAEAAMYAASGSQLPVGVLAVLKSLGLTYVAVVHEDSAHARDAAFDLRTRGRQSGICVDTVIEIKDFVTAGVNQLKDQRGRTKDGTLRVVYFGGIQTFLDVQRNLDQRQVDFTGISWLIVKQPENDTQDYDVTNFKPETILFTISNENVSEVYDFVWQKFENVNQASVANDDPIGKAIANCTGSAQKPLHPPNAHFAPVIDALFVMLNAFQRQFRLHCRDPNALCKDIREEFNFMSEVLKFPVQYADLSTRLGVTVEEFAAADRFVNFSADGDLLLDAQSDIFDVWFIESQSLLNKFR</sequence>
<keyword evidence="3" id="KW-1185">Reference proteome</keyword>
<organism evidence="2 3">
    <name type="scientific">Mya arenaria</name>
    <name type="common">Soft-shell clam</name>
    <dbReference type="NCBI Taxonomy" id="6604"/>
    <lineage>
        <taxon>Eukaryota</taxon>
        <taxon>Metazoa</taxon>
        <taxon>Spiralia</taxon>
        <taxon>Lophotrochozoa</taxon>
        <taxon>Mollusca</taxon>
        <taxon>Bivalvia</taxon>
        <taxon>Autobranchia</taxon>
        <taxon>Heteroconchia</taxon>
        <taxon>Euheterodonta</taxon>
        <taxon>Imparidentia</taxon>
        <taxon>Neoheterodontei</taxon>
        <taxon>Myida</taxon>
        <taxon>Myoidea</taxon>
        <taxon>Myidae</taxon>
        <taxon>Mya</taxon>
    </lineage>
</organism>
<proteinExistence type="predicted"/>
<dbReference type="InterPro" id="IPR028082">
    <property type="entry name" value="Peripla_BP_I"/>
</dbReference>
<dbReference type="PROSITE" id="PS50197">
    <property type="entry name" value="BEACH"/>
    <property type="match status" value="1"/>
</dbReference>
<feature type="domain" description="BEACH" evidence="1">
    <location>
        <begin position="1"/>
        <end position="107"/>
    </location>
</feature>
<evidence type="ECO:0000259" key="1">
    <source>
        <dbReference type="PROSITE" id="PS50197"/>
    </source>
</evidence>
<dbReference type="InterPro" id="IPR000409">
    <property type="entry name" value="BEACH_dom"/>
</dbReference>
<evidence type="ECO:0000313" key="2">
    <source>
        <dbReference type="EMBL" id="WAR26522.1"/>
    </source>
</evidence>
<protein>
    <recommendedName>
        <fullName evidence="1">BEACH domain-containing protein</fullName>
    </recommendedName>
</protein>
<reference evidence="2" key="1">
    <citation type="submission" date="2022-11" db="EMBL/GenBank/DDBJ databases">
        <title>Centuries of genome instability and evolution in soft-shell clam transmissible cancer (bioRxiv).</title>
        <authorList>
            <person name="Hart S.F.M."/>
            <person name="Yonemitsu M.A."/>
            <person name="Giersch R.M."/>
            <person name="Beal B.F."/>
            <person name="Arriagada G."/>
            <person name="Davis B.W."/>
            <person name="Ostrander E.A."/>
            <person name="Goff S.P."/>
            <person name="Metzger M.J."/>
        </authorList>
    </citation>
    <scope>NUCLEOTIDE SEQUENCE</scope>
    <source>
        <strain evidence="2">MELC-2E11</strain>
        <tissue evidence="2">Siphon/mantle</tissue>
    </source>
</reference>